<dbReference type="Proteomes" id="UP001163324">
    <property type="component" value="Chromosome 2"/>
</dbReference>
<gene>
    <name evidence="1" type="ORF">N3K66_002322</name>
</gene>
<name>A0ACC0VAX0_9HYPO</name>
<proteinExistence type="predicted"/>
<accession>A0ACC0VAX0</accession>
<dbReference type="EMBL" id="CM047941">
    <property type="protein sequence ID" value="KAI9902970.1"/>
    <property type="molecule type" value="Genomic_DNA"/>
</dbReference>
<keyword evidence="2" id="KW-1185">Reference proteome</keyword>
<comment type="caution">
    <text evidence="1">The sequence shown here is derived from an EMBL/GenBank/DDBJ whole genome shotgun (WGS) entry which is preliminary data.</text>
</comment>
<organism evidence="1 2">
    <name type="scientific">Trichothecium roseum</name>
    <dbReference type="NCBI Taxonomy" id="47278"/>
    <lineage>
        <taxon>Eukaryota</taxon>
        <taxon>Fungi</taxon>
        <taxon>Dikarya</taxon>
        <taxon>Ascomycota</taxon>
        <taxon>Pezizomycotina</taxon>
        <taxon>Sordariomycetes</taxon>
        <taxon>Hypocreomycetidae</taxon>
        <taxon>Hypocreales</taxon>
        <taxon>Hypocreales incertae sedis</taxon>
        <taxon>Trichothecium</taxon>
    </lineage>
</organism>
<protein>
    <submittedName>
        <fullName evidence="1">Uncharacterized protein</fullName>
    </submittedName>
</protein>
<evidence type="ECO:0000313" key="2">
    <source>
        <dbReference type="Proteomes" id="UP001163324"/>
    </source>
</evidence>
<evidence type="ECO:0000313" key="1">
    <source>
        <dbReference type="EMBL" id="KAI9902970.1"/>
    </source>
</evidence>
<sequence length="548" mass="60921">MGFASKVNQLKANTKNANAVNAQEEAPQFERVTWYKEPGLRKLYAYSFVLCIASATNGYDGSFFNSVQNFDTWQSYFDYPSGSFLGLLVALYTIGSLASLPIAPWMADRFGRKPPIIIGCCIMIAGAAMQGSARGIGVFTGGRVMLGFGVSLTQLASPMLLTELCHPQHRGRLTTVYNCLWNIGALTVSWISFGTNYLGTDWSWRIPALIQAFPSVIQLMFIWWVPESPRYLIAHDRFDEALDVFAKYHGNGDRDHPTVQFEFREVRDTLKMELESKHSTSYLDFIRTPGNRYRLMILISLGFFSQWSGNAIISNYTNLLYEGVGITDSTTKLGLSAGLTSLALVISVTMAMLVDKFGRRPTFLASTGGMFVTFVFWTLTAALYEEKGAPGASSAMIFFIWLFQVMYSMAWSGLLVGYSIEILPYKLRAKGIFIMQLSVTAALALNNYANPVAFDAFKGSNWKLYLIYTCWIGFELAFVYFKYVETKGPTLEELAKVIDGDDAQVVTQDMAKIEREVGAAAAAVDDDKDYASRGSHAEDVQVVANEKA</sequence>
<reference evidence="1" key="1">
    <citation type="submission" date="2022-10" db="EMBL/GenBank/DDBJ databases">
        <title>Complete Genome of Trichothecium roseum strain YXFP-22015, a Plant Pathogen Isolated from Citrus.</title>
        <authorList>
            <person name="Wang Y."/>
            <person name="Zhu L."/>
        </authorList>
    </citation>
    <scope>NUCLEOTIDE SEQUENCE</scope>
    <source>
        <strain evidence="1">YXFP-22015</strain>
    </source>
</reference>